<feature type="compositionally biased region" description="Polar residues" evidence="6">
    <location>
        <begin position="128"/>
        <end position="152"/>
    </location>
</feature>
<keyword evidence="3" id="KW-0963">Cytoplasm</keyword>
<keyword evidence="5" id="KW-0143">Chaperone</keyword>
<dbReference type="SUPFAM" id="SSF101116">
    <property type="entry name" value="Flagellar export chaperone FliS"/>
    <property type="match status" value="1"/>
</dbReference>
<dbReference type="KEGG" id="naf:GQ61_00155"/>
<dbReference type="EMBL" id="CP008743">
    <property type="protein sequence ID" value="ARN84026.1"/>
    <property type="molecule type" value="Genomic_DNA"/>
</dbReference>
<keyword evidence="8" id="KW-1185">Reference proteome</keyword>
<evidence type="ECO:0000256" key="2">
    <source>
        <dbReference type="ARBA" id="ARBA00008787"/>
    </source>
</evidence>
<comment type="similarity">
    <text evidence="2">Belongs to the FliS family.</text>
</comment>
<evidence type="ECO:0008006" key="9">
    <source>
        <dbReference type="Google" id="ProtNLM"/>
    </source>
</evidence>
<reference evidence="7 8" key="1">
    <citation type="submission" date="2014-06" db="EMBL/GenBank/DDBJ databases">
        <title>The genome of the endonuclear symbiont Nucleicultrix amoebiphila.</title>
        <authorList>
            <person name="Schulz F."/>
            <person name="Horn M."/>
        </authorList>
    </citation>
    <scope>NUCLEOTIDE SEQUENCE [LARGE SCALE GENOMIC DNA]</scope>
    <source>
        <strain evidence="7 8">FS5</strain>
    </source>
</reference>
<evidence type="ECO:0000256" key="3">
    <source>
        <dbReference type="ARBA" id="ARBA00022490"/>
    </source>
</evidence>
<evidence type="ECO:0000313" key="8">
    <source>
        <dbReference type="Proteomes" id="UP000237351"/>
    </source>
</evidence>
<keyword evidence="4" id="KW-1005">Bacterial flagellum biogenesis</keyword>
<organism evidence="7 8">
    <name type="scientific">Candidatus Nucleicultrix amoebiphila FS5</name>
    <dbReference type="NCBI Taxonomy" id="1414854"/>
    <lineage>
        <taxon>Bacteria</taxon>
        <taxon>Pseudomonadati</taxon>
        <taxon>Pseudomonadota</taxon>
        <taxon>Alphaproteobacteria</taxon>
        <taxon>Holosporales</taxon>
        <taxon>Candidatus Nucleicultricaceae</taxon>
        <taxon>Candidatus Nucleicultrix</taxon>
    </lineage>
</organism>
<comment type="subcellular location">
    <subcellularLocation>
        <location evidence="1">Cytoplasm</location>
        <location evidence="1">Cytosol</location>
    </subcellularLocation>
</comment>
<evidence type="ECO:0000256" key="1">
    <source>
        <dbReference type="ARBA" id="ARBA00004514"/>
    </source>
</evidence>
<dbReference type="PANTHER" id="PTHR34773">
    <property type="entry name" value="FLAGELLAR SECRETION CHAPERONE FLIS"/>
    <property type="match status" value="1"/>
</dbReference>
<dbReference type="STRING" id="1414854.GQ61_00155"/>
<accession>A0A1W6N2M1</accession>
<dbReference type="GO" id="GO:0044780">
    <property type="term" value="P:bacterial-type flagellum assembly"/>
    <property type="evidence" value="ECO:0007669"/>
    <property type="project" value="InterPro"/>
</dbReference>
<dbReference type="Pfam" id="PF02561">
    <property type="entry name" value="FliS"/>
    <property type="match status" value="1"/>
</dbReference>
<feature type="region of interest" description="Disordered" evidence="6">
    <location>
        <begin position="124"/>
        <end position="152"/>
    </location>
</feature>
<evidence type="ECO:0000256" key="4">
    <source>
        <dbReference type="ARBA" id="ARBA00022795"/>
    </source>
</evidence>
<protein>
    <recommendedName>
        <fullName evidence="9">Flagellar secretion chaperone FliS</fullName>
    </recommendedName>
</protein>
<dbReference type="InterPro" id="IPR003713">
    <property type="entry name" value="FliS"/>
</dbReference>
<gene>
    <name evidence="7" type="ORF">GQ61_00155</name>
</gene>
<dbReference type="RefSeq" id="WP_085783368.1">
    <property type="nucleotide sequence ID" value="NZ_CP008743.1"/>
</dbReference>
<name>A0A1W6N2M1_9PROT</name>
<dbReference type="GO" id="GO:0005829">
    <property type="term" value="C:cytosol"/>
    <property type="evidence" value="ECO:0007669"/>
    <property type="project" value="UniProtKB-SubCell"/>
</dbReference>
<evidence type="ECO:0000256" key="5">
    <source>
        <dbReference type="ARBA" id="ARBA00023186"/>
    </source>
</evidence>
<dbReference type="InterPro" id="IPR036584">
    <property type="entry name" value="FliS_sf"/>
</dbReference>
<dbReference type="Gene3D" id="1.20.120.340">
    <property type="entry name" value="Flagellar protein FliS"/>
    <property type="match status" value="1"/>
</dbReference>
<dbReference type="PANTHER" id="PTHR34773:SF1">
    <property type="entry name" value="FLAGELLAR SECRETION CHAPERONE FLIS"/>
    <property type="match status" value="1"/>
</dbReference>
<dbReference type="OrthoDB" id="1524959at2"/>
<dbReference type="GO" id="GO:0071973">
    <property type="term" value="P:bacterial-type flagellum-dependent cell motility"/>
    <property type="evidence" value="ECO:0007669"/>
    <property type="project" value="TreeGrafter"/>
</dbReference>
<dbReference type="AlphaFoldDB" id="A0A1W6N2M1"/>
<sequence length="152" mass="16894">MVYDKLKSYRDNKINGLGIFEIVASLLDAASSNIRSAKIAIQNNDIPKRAEESQKAITILSGLHDTLLKNSPQQKEASKVLEDYYKTMNDLIVRMNARNDAETGEAIEQGLKKFAKAWRDMGKEHLKSQGNSSPQDIVNASNPKPSNITFSV</sequence>
<dbReference type="Proteomes" id="UP000237351">
    <property type="component" value="Chromosome"/>
</dbReference>
<evidence type="ECO:0000256" key="6">
    <source>
        <dbReference type="SAM" id="MobiDB-lite"/>
    </source>
</evidence>
<evidence type="ECO:0000313" key="7">
    <source>
        <dbReference type="EMBL" id="ARN84026.1"/>
    </source>
</evidence>
<proteinExistence type="inferred from homology"/>